<keyword evidence="13" id="KW-1185">Reference proteome</keyword>
<protein>
    <recommendedName>
        <fullName evidence="8">Isocitrate dehydrogenase [NAD] subunit alpha, mitochondrial</fullName>
        <ecNumber evidence="3">1.1.1.41</ecNumber>
    </recommendedName>
    <alternativeName>
        <fullName evidence="10">Isocitric dehydrogenase subunit alpha</fullName>
    </alternativeName>
    <alternativeName>
        <fullName evidence="9">NAD(+)-specific ICDH subunit alpha</fullName>
    </alternativeName>
</protein>
<dbReference type="Proteomes" id="UP000265080">
    <property type="component" value="Chromosome 22"/>
</dbReference>
<dbReference type="Ensembl" id="ENSAPET00000012586.1">
    <property type="protein sequence ID" value="ENSAPEP00000012257.1"/>
    <property type="gene ID" value="ENSAPEG00000008749.1"/>
</dbReference>
<comment type="subunit">
    <text evidence="2">Heterooligomer of subunits alpha (IDH3A), beta (IDH3B), and gamma (IDH3G) in the apparent ratio of 2:1:1. The heterodimer containing one IDH3A and one IDH3B subunit and the heterodimer containing one IDH3A and one IDH3G subunit assemble into a heterotetramer (which contains two subunits of IDH3A, one of IDH3B and one of IDH3G) and further into the heterooctamer.</text>
</comment>
<dbReference type="EC" id="1.1.1.41" evidence="3"/>
<evidence type="ECO:0000256" key="10">
    <source>
        <dbReference type="ARBA" id="ARBA00042862"/>
    </source>
</evidence>
<dbReference type="Pfam" id="PF00180">
    <property type="entry name" value="Iso_dh"/>
    <property type="match status" value="1"/>
</dbReference>
<evidence type="ECO:0000259" key="11">
    <source>
        <dbReference type="Pfam" id="PF00180"/>
    </source>
</evidence>
<reference evidence="12 13" key="1">
    <citation type="submission" date="2018-03" db="EMBL/GenBank/DDBJ databases">
        <title>Finding Nemo's genes: A chromosome-scale reference assembly of the genome of the orange clownfish Amphiprion percula.</title>
        <authorList>
            <person name="Lehmann R."/>
        </authorList>
    </citation>
    <scope>NUCLEOTIDE SEQUENCE</scope>
</reference>
<dbReference type="GO" id="GO:0004449">
    <property type="term" value="F:isocitrate dehydrogenase (NAD+) activity"/>
    <property type="evidence" value="ECO:0007669"/>
    <property type="project" value="UniProtKB-EC"/>
</dbReference>
<feature type="domain" description="Isopropylmalate dehydrogenase-like" evidence="11">
    <location>
        <begin position="2"/>
        <end position="63"/>
    </location>
</feature>
<evidence type="ECO:0000256" key="8">
    <source>
        <dbReference type="ARBA" id="ARBA00040843"/>
    </source>
</evidence>
<evidence type="ECO:0000256" key="3">
    <source>
        <dbReference type="ARBA" id="ARBA00013012"/>
    </source>
</evidence>
<evidence type="ECO:0000256" key="6">
    <source>
        <dbReference type="ARBA" id="ARBA00037023"/>
    </source>
</evidence>
<evidence type="ECO:0000256" key="7">
    <source>
        <dbReference type="ARBA" id="ARBA00037577"/>
    </source>
</evidence>
<evidence type="ECO:0000256" key="4">
    <source>
        <dbReference type="ARBA" id="ARBA00022532"/>
    </source>
</evidence>
<dbReference type="GO" id="GO:0006099">
    <property type="term" value="P:tricarboxylic acid cycle"/>
    <property type="evidence" value="ECO:0007669"/>
    <property type="project" value="UniProtKB-KW"/>
</dbReference>
<evidence type="ECO:0000256" key="2">
    <source>
        <dbReference type="ARBA" id="ARBA00011525"/>
    </source>
</evidence>
<dbReference type="InterPro" id="IPR024084">
    <property type="entry name" value="IsoPropMal-DH-like_dom"/>
</dbReference>
<keyword evidence="4" id="KW-0816">Tricarboxylic acid cycle</keyword>
<evidence type="ECO:0000256" key="1">
    <source>
        <dbReference type="ARBA" id="ARBA00007769"/>
    </source>
</evidence>
<evidence type="ECO:0000313" key="12">
    <source>
        <dbReference type="Ensembl" id="ENSAPEP00000012257.1"/>
    </source>
</evidence>
<evidence type="ECO:0000256" key="5">
    <source>
        <dbReference type="ARBA" id="ARBA00023002"/>
    </source>
</evidence>
<comment type="function">
    <text evidence="7">Catalytic subunit of the enzyme which catalyzes the decarboxylation of isocitrate (ICT) into alpha-ketoglutarate. The heterodimer composed of the alpha (IDH3A) and beta (IDH3B) subunits and the heterodimer composed of the alpha (IDH3A) and gamma (IDH3G) subunits, have considerable basal activity but the full activity of the heterotetramer (containing two subunits of IDH3A, one of IDH3B and one of IDH3G) requires the assembly and cooperative function of both heterodimers.</text>
</comment>
<keyword evidence="5" id="KW-0560">Oxidoreductase</keyword>
<reference evidence="12" key="2">
    <citation type="submission" date="2025-08" db="UniProtKB">
        <authorList>
            <consortium name="Ensembl"/>
        </authorList>
    </citation>
    <scope>IDENTIFICATION</scope>
</reference>
<dbReference type="SUPFAM" id="SSF53659">
    <property type="entry name" value="Isocitrate/Isopropylmalate dehydrogenase-like"/>
    <property type="match status" value="1"/>
</dbReference>
<dbReference type="GO" id="GO:0006102">
    <property type="term" value="P:isocitrate metabolic process"/>
    <property type="evidence" value="ECO:0007669"/>
    <property type="project" value="TreeGrafter"/>
</dbReference>
<dbReference type="GO" id="GO:0005739">
    <property type="term" value="C:mitochondrion"/>
    <property type="evidence" value="ECO:0007669"/>
    <property type="project" value="TreeGrafter"/>
</dbReference>
<comment type="catalytic activity">
    <reaction evidence="6">
        <text>D-threo-isocitrate + NAD(+) = 2-oxoglutarate + CO2 + NADH</text>
        <dbReference type="Rhea" id="RHEA:23632"/>
        <dbReference type="ChEBI" id="CHEBI:15562"/>
        <dbReference type="ChEBI" id="CHEBI:16526"/>
        <dbReference type="ChEBI" id="CHEBI:16810"/>
        <dbReference type="ChEBI" id="CHEBI:57540"/>
        <dbReference type="ChEBI" id="CHEBI:57945"/>
        <dbReference type="EC" id="1.1.1.41"/>
    </reaction>
    <physiologicalReaction direction="left-to-right" evidence="6">
        <dbReference type="Rhea" id="RHEA:23633"/>
    </physiologicalReaction>
</comment>
<sequence>MANGNIGTNGVAIFELVYGTGPDFAGLDLANPTTLLLSTIMMLHHMGLHDYSNSIQTACFDTI</sequence>
<dbReference type="GeneTree" id="ENSGT00940000178362"/>
<dbReference type="PANTHER" id="PTHR11835:SF34">
    <property type="entry name" value="ISOCITRATE DEHYDROGENASE [NAD] SUBUNIT ALPHA, MITOCHONDRIAL"/>
    <property type="match status" value="1"/>
</dbReference>
<dbReference type="Gene3D" id="3.40.718.10">
    <property type="entry name" value="Isopropylmalate Dehydrogenase"/>
    <property type="match status" value="1"/>
</dbReference>
<dbReference type="AlphaFoldDB" id="A0A3P8SJC1"/>
<dbReference type="PANTHER" id="PTHR11835">
    <property type="entry name" value="DECARBOXYLATING DEHYDROGENASES-ISOCITRATE, ISOPROPYLMALATE, TARTRATE"/>
    <property type="match status" value="1"/>
</dbReference>
<proteinExistence type="inferred from homology"/>
<comment type="similarity">
    <text evidence="1">Belongs to the isocitrate and isopropylmalate dehydrogenases family.</text>
</comment>
<dbReference type="STRING" id="161767.ENSAPEP00000012257"/>
<name>A0A3P8SJC1_AMPPE</name>
<reference evidence="12" key="3">
    <citation type="submission" date="2025-09" db="UniProtKB">
        <authorList>
            <consortium name="Ensembl"/>
        </authorList>
    </citation>
    <scope>IDENTIFICATION</scope>
</reference>
<evidence type="ECO:0000256" key="9">
    <source>
        <dbReference type="ARBA" id="ARBA00042642"/>
    </source>
</evidence>
<evidence type="ECO:0000313" key="13">
    <source>
        <dbReference type="Proteomes" id="UP000265080"/>
    </source>
</evidence>
<organism evidence="12 13">
    <name type="scientific">Amphiprion percula</name>
    <name type="common">Orange clownfish</name>
    <name type="synonym">Lutjanus percula</name>
    <dbReference type="NCBI Taxonomy" id="161767"/>
    <lineage>
        <taxon>Eukaryota</taxon>
        <taxon>Metazoa</taxon>
        <taxon>Chordata</taxon>
        <taxon>Craniata</taxon>
        <taxon>Vertebrata</taxon>
        <taxon>Euteleostomi</taxon>
        <taxon>Actinopterygii</taxon>
        <taxon>Neopterygii</taxon>
        <taxon>Teleostei</taxon>
        <taxon>Neoteleostei</taxon>
        <taxon>Acanthomorphata</taxon>
        <taxon>Ovalentaria</taxon>
        <taxon>Pomacentridae</taxon>
        <taxon>Amphiprion</taxon>
    </lineage>
</organism>
<accession>A0A3P8SJC1</accession>